<keyword evidence="4 7" id="KW-0547">Nucleotide-binding</keyword>
<evidence type="ECO:0000256" key="8">
    <source>
        <dbReference type="SAM" id="MobiDB-lite"/>
    </source>
</evidence>
<dbReference type="GO" id="GO:0005524">
    <property type="term" value="F:ATP binding"/>
    <property type="evidence" value="ECO:0007669"/>
    <property type="project" value="UniProtKB-UniRule"/>
</dbReference>
<dbReference type="PANTHER" id="PTHR48016:SF32">
    <property type="entry name" value="MITOGEN-ACTIVATED PROTEIN KINASE KINASE KINASE 4"/>
    <property type="match status" value="1"/>
</dbReference>
<dbReference type="InterPro" id="IPR008271">
    <property type="entry name" value="Ser/Thr_kinase_AS"/>
</dbReference>
<protein>
    <recommendedName>
        <fullName evidence="9">Protein kinase domain-containing protein</fullName>
    </recommendedName>
</protein>
<keyword evidence="3" id="KW-0808">Transferase</keyword>
<dbReference type="Pfam" id="PF00069">
    <property type="entry name" value="Pkinase"/>
    <property type="match status" value="2"/>
</dbReference>
<dbReference type="InterPro" id="IPR011009">
    <property type="entry name" value="Kinase-like_dom_sf"/>
</dbReference>
<feature type="region of interest" description="Disordered" evidence="8">
    <location>
        <begin position="1"/>
        <end position="46"/>
    </location>
</feature>
<dbReference type="Gene3D" id="3.30.200.20">
    <property type="entry name" value="Phosphorylase Kinase, domain 1"/>
    <property type="match status" value="1"/>
</dbReference>
<keyword evidence="11" id="KW-1185">Reference proteome</keyword>
<gene>
    <name evidence="10" type="ORF">ABB37_04082</name>
</gene>
<dbReference type="PROSITE" id="PS00107">
    <property type="entry name" value="PROTEIN_KINASE_ATP"/>
    <property type="match status" value="1"/>
</dbReference>
<evidence type="ECO:0000256" key="5">
    <source>
        <dbReference type="ARBA" id="ARBA00022777"/>
    </source>
</evidence>
<dbReference type="Proteomes" id="UP000037923">
    <property type="component" value="Unassembled WGS sequence"/>
</dbReference>
<evidence type="ECO:0000256" key="3">
    <source>
        <dbReference type="ARBA" id="ARBA00022679"/>
    </source>
</evidence>
<proteinExistence type="inferred from homology"/>
<dbReference type="EMBL" id="LGTL01000006">
    <property type="protein sequence ID" value="KPA81816.1"/>
    <property type="molecule type" value="Genomic_DNA"/>
</dbReference>
<dbReference type="InterPro" id="IPR050538">
    <property type="entry name" value="MAP_kinase_kinase_kinase"/>
</dbReference>
<feature type="domain" description="Protein kinase" evidence="9">
    <location>
        <begin position="336"/>
        <end position="668"/>
    </location>
</feature>
<dbReference type="InterPro" id="IPR000719">
    <property type="entry name" value="Prot_kinase_dom"/>
</dbReference>
<evidence type="ECO:0000256" key="4">
    <source>
        <dbReference type="ARBA" id="ARBA00022741"/>
    </source>
</evidence>
<keyword evidence="5" id="KW-0418">Kinase</keyword>
<dbReference type="VEuPathDB" id="TriTrypDB:LpyrH10_06_4520"/>
<evidence type="ECO:0000259" key="9">
    <source>
        <dbReference type="PROSITE" id="PS50011"/>
    </source>
</evidence>
<dbReference type="SMART" id="SM00220">
    <property type="entry name" value="S_TKc"/>
    <property type="match status" value="1"/>
</dbReference>
<keyword evidence="2" id="KW-0723">Serine/threonine-protein kinase</keyword>
<feature type="binding site" evidence="7">
    <location>
        <position position="365"/>
    </location>
    <ligand>
        <name>ATP</name>
        <dbReference type="ChEBI" id="CHEBI:30616"/>
    </ligand>
</feature>
<dbReference type="AlphaFoldDB" id="A0A0M9G4A3"/>
<dbReference type="OrthoDB" id="266718at2759"/>
<comment type="caution">
    <text evidence="10">The sequence shown here is derived from an EMBL/GenBank/DDBJ whole genome shotgun (WGS) entry which is preliminary data.</text>
</comment>
<reference evidence="10 11" key="1">
    <citation type="submission" date="2015-07" db="EMBL/GenBank/DDBJ databases">
        <title>High-quality genome of monoxenous trypanosomatid Leptomonas pyrrhocoris.</title>
        <authorList>
            <person name="Flegontov P."/>
            <person name="Butenko A."/>
            <person name="Firsov S."/>
            <person name="Vlcek C."/>
            <person name="Logacheva M.D."/>
            <person name="Field M."/>
            <person name="Filatov D."/>
            <person name="Flegontova O."/>
            <person name="Gerasimov E."/>
            <person name="Jackson A.P."/>
            <person name="Kelly S."/>
            <person name="Opperdoes F."/>
            <person name="O'Reilly A."/>
            <person name="Votypka J."/>
            <person name="Yurchenko V."/>
            <person name="Lukes J."/>
        </authorList>
    </citation>
    <scope>NUCLEOTIDE SEQUENCE [LARGE SCALE GENOMIC DNA]</scope>
    <source>
        <strain evidence="10">H10</strain>
    </source>
</reference>
<dbReference type="PROSITE" id="PS50011">
    <property type="entry name" value="PROTEIN_KINASE_DOM"/>
    <property type="match status" value="1"/>
</dbReference>
<evidence type="ECO:0000313" key="10">
    <source>
        <dbReference type="EMBL" id="KPA81816.1"/>
    </source>
</evidence>
<organism evidence="10 11">
    <name type="scientific">Leptomonas pyrrhocoris</name>
    <name type="common">Firebug parasite</name>
    <dbReference type="NCBI Taxonomy" id="157538"/>
    <lineage>
        <taxon>Eukaryota</taxon>
        <taxon>Discoba</taxon>
        <taxon>Euglenozoa</taxon>
        <taxon>Kinetoplastea</taxon>
        <taxon>Metakinetoplastina</taxon>
        <taxon>Trypanosomatida</taxon>
        <taxon>Trypanosomatidae</taxon>
        <taxon>Leishmaniinae</taxon>
        <taxon>Leptomonas</taxon>
    </lineage>
</organism>
<feature type="compositionally biased region" description="Low complexity" evidence="8">
    <location>
        <begin position="19"/>
        <end position="28"/>
    </location>
</feature>
<keyword evidence="6 7" id="KW-0067">ATP-binding</keyword>
<feature type="compositionally biased region" description="Polar residues" evidence="8">
    <location>
        <begin position="1"/>
        <end position="10"/>
    </location>
</feature>
<dbReference type="SUPFAM" id="SSF56112">
    <property type="entry name" value="Protein kinase-like (PK-like)"/>
    <property type="match status" value="1"/>
</dbReference>
<evidence type="ECO:0000313" key="11">
    <source>
        <dbReference type="Proteomes" id="UP000037923"/>
    </source>
</evidence>
<dbReference type="GO" id="GO:0004674">
    <property type="term" value="F:protein serine/threonine kinase activity"/>
    <property type="evidence" value="ECO:0007669"/>
    <property type="project" value="UniProtKB-KW"/>
</dbReference>
<dbReference type="PROSITE" id="PS00108">
    <property type="entry name" value="PROTEIN_KINASE_ST"/>
    <property type="match status" value="1"/>
</dbReference>
<name>A0A0M9G4A3_LEPPY</name>
<evidence type="ECO:0000256" key="1">
    <source>
        <dbReference type="ARBA" id="ARBA00006529"/>
    </source>
</evidence>
<dbReference type="GO" id="GO:0035556">
    <property type="term" value="P:intracellular signal transduction"/>
    <property type="evidence" value="ECO:0007669"/>
    <property type="project" value="UniProtKB-ARBA"/>
</dbReference>
<dbReference type="GeneID" id="26904373"/>
<evidence type="ECO:0000256" key="7">
    <source>
        <dbReference type="PROSITE-ProRule" id="PRU10141"/>
    </source>
</evidence>
<accession>A0A0M9G4A3</accession>
<dbReference type="Gene3D" id="1.10.510.10">
    <property type="entry name" value="Transferase(Phosphotransferase) domain 1"/>
    <property type="match status" value="1"/>
</dbReference>
<evidence type="ECO:0000256" key="2">
    <source>
        <dbReference type="ARBA" id="ARBA00022527"/>
    </source>
</evidence>
<sequence>MGVSISSSEYCGSRRSCRTSRNSTATATQKLPSKPKTESSTAVPHHAQEAARFPLVLPKSEESVGTSCALSCTVSMQGSPTIVDLLPLAREGAQATAAYSRFSRLLSGSPHTTLPTSQPAPKGCTTSLSLHMYAHRAATSVSTPLVGVDVVPIEYASPLLDDLSTDLDDFELAYSRGVQDGLIPAAAAATGSCMSLRSVSRSLSASEVVFADTPSDVDETLAFITLRRVGFSLCRTCGSSLCYHAKFCPECGCSVEEVFGDTLVTTGSGCALESASFAAVKSYPSNNLSGGNFSATTTTATTTRSSDREVVTTALQESNVFTLQRRNAFVRYVKVLRSRQVLGVGTSGTVYRAVDTRTGQQLAVKESLINQNSPDELAAVRNELRQLAQLRHPYIVEYFGCRVEAVESANTSCFQSSQISSHPSALESRRVSRPNNVIDQRTTLFPRLSSNAAAQRNEVVEAKRLVALSTIRVLILMERVECGTLSHLLADFPGGMPEQAVRCFAAQLVDAVRYVHECGLCHRDIKLDNILLASDGTIRLTDFGCAVRGVSGLTGNGKPSIAGTPAYMPPESLHCLEQASVDWTFQGKAQDVWAVGCVVHHLLTAASPWCALASLSPYALLLHIQSHEFPVKTKSSLSLDAVDFCRRCVERDPQRRITAAELATHPFVTSALSTSSQRTPQSSRC</sequence>
<dbReference type="InterPro" id="IPR017441">
    <property type="entry name" value="Protein_kinase_ATP_BS"/>
</dbReference>
<dbReference type="RefSeq" id="XP_015660255.1">
    <property type="nucleotide sequence ID" value="XM_015801635.1"/>
</dbReference>
<comment type="similarity">
    <text evidence="1">Belongs to the protein kinase superfamily. STE Ser/Thr protein kinase family. MAP kinase kinase kinase subfamily.</text>
</comment>
<dbReference type="PANTHER" id="PTHR48016">
    <property type="entry name" value="MAP KINASE KINASE KINASE SSK2-RELATED-RELATED"/>
    <property type="match status" value="1"/>
</dbReference>
<evidence type="ECO:0000256" key="6">
    <source>
        <dbReference type="ARBA" id="ARBA00022840"/>
    </source>
</evidence>